<feature type="signal peptide" evidence="2">
    <location>
        <begin position="1"/>
        <end position="19"/>
    </location>
</feature>
<evidence type="ECO:0000259" key="3">
    <source>
        <dbReference type="Pfam" id="PF09167"/>
    </source>
</evidence>
<name>A0ABT8UB50_9MYCO</name>
<reference evidence="4" key="1">
    <citation type="submission" date="2023-07" db="EMBL/GenBank/DDBJ databases">
        <title>Mycolicibacterium sp. nov., a novel bacterial species.</title>
        <authorList>
            <person name="Cao Y."/>
        </authorList>
    </citation>
    <scope>NUCLEOTIDE SEQUENCE</scope>
    <source>
        <strain evidence="4">KC 300</strain>
    </source>
</reference>
<keyword evidence="5" id="KW-1185">Reference proteome</keyword>
<feature type="domain" description="MPT63-like" evidence="3">
    <location>
        <begin position="25"/>
        <end position="147"/>
    </location>
</feature>
<organism evidence="4 5">
    <name type="scientific">Mycolicibacterium arseniciresistens</name>
    <dbReference type="NCBI Taxonomy" id="3062257"/>
    <lineage>
        <taxon>Bacteria</taxon>
        <taxon>Bacillati</taxon>
        <taxon>Actinomycetota</taxon>
        <taxon>Actinomycetes</taxon>
        <taxon>Mycobacteriales</taxon>
        <taxon>Mycobacteriaceae</taxon>
        <taxon>Mycolicibacterium</taxon>
    </lineage>
</organism>
<evidence type="ECO:0000256" key="1">
    <source>
        <dbReference type="ARBA" id="ARBA00022729"/>
    </source>
</evidence>
<accession>A0ABT8UB50</accession>
<proteinExistence type="predicted"/>
<dbReference type="Gene3D" id="2.60.40.1240">
    <property type="match status" value="1"/>
</dbReference>
<sequence length="179" mass="18843">MITATLFASAAVLAAPATAREHGHHQFGSPQQLSSPDGAVVQEWVVTDLKKSTAALPGYTRRGQLWEATATVRAANGTVTPIIPNLYAVSAGGQRSVVLWAVATPQGIPATTLTPGQSSTGKVYFDVVGSDPMAVIYDAGTGTPLMWCCNGSTQMQMPMENCPMCAEMKQPCPRCRDGM</sequence>
<comment type="caution">
    <text evidence="4">The sequence shown here is derived from an EMBL/GenBank/DDBJ whole genome shotgun (WGS) entry which is preliminary data.</text>
</comment>
<evidence type="ECO:0000313" key="5">
    <source>
        <dbReference type="Proteomes" id="UP001168823"/>
    </source>
</evidence>
<dbReference type="InterPro" id="IPR029050">
    <property type="entry name" value="Immunoprotect_excell_Ig-like"/>
</dbReference>
<dbReference type="Pfam" id="PF09167">
    <property type="entry name" value="DUF1942"/>
    <property type="match status" value="1"/>
</dbReference>
<dbReference type="SUPFAM" id="SSF81982">
    <property type="entry name" value="Antigen MPT63/MPB63 (immunoprotective extracellular protein)"/>
    <property type="match status" value="1"/>
</dbReference>
<evidence type="ECO:0000256" key="2">
    <source>
        <dbReference type="SAM" id="SignalP"/>
    </source>
</evidence>
<gene>
    <name evidence="4" type="ORF">Q2100_04480</name>
</gene>
<dbReference type="InterPro" id="IPR015250">
    <property type="entry name" value="MPT63-like"/>
</dbReference>
<dbReference type="EMBL" id="JAUMSQ010000018">
    <property type="protein sequence ID" value="MDO3634997.1"/>
    <property type="molecule type" value="Genomic_DNA"/>
</dbReference>
<feature type="chain" id="PRO_5047178188" evidence="2">
    <location>
        <begin position="20"/>
        <end position="179"/>
    </location>
</feature>
<protein>
    <submittedName>
        <fullName evidence="4">DUF1942 domain-containing protein</fullName>
    </submittedName>
</protein>
<keyword evidence="1 2" id="KW-0732">Signal</keyword>
<dbReference type="Proteomes" id="UP001168823">
    <property type="component" value="Unassembled WGS sequence"/>
</dbReference>
<evidence type="ECO:0000313" key="4">
    <source>
        <dbReference type="EMBL" id="MDO3634997.1"/>
    </source>
</evidence>